<dbReference type="RefSeq" id="WP_074756746.1">
    <property type="nucleotide sequence ID" value="NZ_FNCO01000015.1"/>
</dbReference>
<dbReference type="InterPro" id="IPR029032">
    <property type="entry name" value="AhpD-like"/>
</dbReference>
<evidence type="ECO:0000313" key="3">
    <source>
        <dbReference type="Proteomes" id="UP000182894"/>
    </source>
</evidence>
<proteinExistence type="predicted"/>
<dbReference type="PANTHER" id="PTHR34846">
    <property type="entry name" value="4-CARBOXYMUCONOLACTONE DECARBOXYLASE FAMILY PROTEIN (AFU_ORTHOLOGUE AFUA_6G11590)"/>
    <property type="match status" value="1"/>
</dbReference>
<keyword evidence="3" id="KW-1185">Reference proteome</keyword>
<dbReference type="NCBIfam" id="TIGR00778">
    <property type="entry name" value="ahpD_dom"/>
    <property type="match status" value="1"/>
</dbReference>
<reference evidence="3" key="1">
    <citation type="submission" date="2016-10" db="EMBL/GenBank/DDBJ databases">
        <authorList>
            <person name="Varghese N."/>
            <person name="Submissions S."/>
        </authorList>
    </citation>
    <scope>NUCLEOTIDE SEQUENCE [LARGE SCALE GENOMIC DNA]</scope>
    <source>
        <strain evidence="3">ATCC 700689</strain>
    </source>
</reference>
<protein>
    <submittedName>
        <fullName evidence="2">Alkylhydroperoxidase AhpD family core domain-containing protein</fullName>
    </submittedName>
</protein>
<dbReference type="InterPro" id="IPR004675">
    <property type="entry name" value="AhpD_core"/>
</dbReference>
<accession>A0A1G8M8R3</accession>
<keyword evidence="2" id="KW-0560">Oxidoreductase</keyword>
<dbReference type="Pfam" id="PF02627">
    <property type="entry name" value="CMD"/>
    <property type="match status" value="1"/>
</dbReference>
<dbReference type="AlphaFoldDB" id="A0A1G8M8R3"/>
<dbReference type="STRING" id="89065.SAMN05216605_115117"/>
<gene>
    <name evidence="2" type="ORF">SAMN05216605_115117</name>
</gene>
<keyword evidence="2" id="KW-0575">Peroxidase</keyword>
<dbReference type="EMBL" id="FNCO01000015">
    <property type="protein sequence ID" value="SDI64311.1"/>
    <property type="molecule type" value="Genomic_DNA"/>
</dbReference>
<dbReference type="PANTHER" id="PTHR34846:SF10">
    <property type="entry name" value="CYTOPLASMIC PROTEIN"/>
    <property type="match status" value="1"/>
</dbReference>
<feature type="domain" description="Carboxymuconolactone decarboxylase-like" evidence="1">
    <location>
        <begin position="12"/>
        <end position="92"/>
    </location>
</feature>
<dbReference type="Gene3D" id="1.20.1290.10">
    <property type="entry name" value="AhpD-like"/>
    <property type="match status" value="1"/>
</dbReference>
<name>A0A1G8M8R3_9PSED</name>
<sequence>MEPRLDYYTASPEALKAIMLLEAANFDLCVEKGLMELIKLRVSQLNDCAFCADMHATQARKNGESPRRLHSLVVWRTCSLFTERERAALAWCDAVTMLDQPSMRDALYEQLCAHFNEREVVDLTVGIATINCWNRIAVSFRKQPTV</sequence>
<dbReference type="InterPro" id="IPR003779">
    <property type="entry name" value="CMD-like"/>
</dbReference>
<evidence type="ECO:0000259" key="1">
    <source>
        <dbReference type="Pfam" id="PF02627"/>
    </source>
</evidence>
<dbReference type="Proteomes" id="UP000182894">
    <property type="component" value="Unassembled WGS sequence"/>
</dbReference>
<dbReference type="OrthoDB" id="9801997at2"/>
<organism evidence="2 3">
    <name type="scientific">Pseudomonas abietaniphila</name>
    <dbReference type="NCBI Taxonomy" id="89065"/>
    <lineage>
        <taxon>Bacteria</taxon>
        <taxon>Pseudomonadati</taxon>
        <taxon>Pseudomonadota</taxon>
        <taxon>Gammaproteobacteria</taxon>
        <taxon>Pseudomonadales</taxon>
        <taxon>Pseudomonadaceae</taxon>
        <taxon>Pseudomonas</taxon>
    </lineage>
</organism>
<dbReference type="SUPFAM" id="SSF69118">
    <property type="entry name" value="AhpD-like"/>
    <property type="match status" value="1"/>
</dbReference>
<evidence type="ECO:0000313" key="2">
    <source>
        <dbReference type="EMBL" id="SDI64311.1"/>
    </source>
</evidence>
<dbReference type="GO" id="GO:0051920">
    <property type="term" value="F:peroxiredoxin activity"/>
    <property type="evidence" value="ECO:0007669"/>
    <property type="project" value="InterPro"/>
</dbReference>